<name>A0A6G9APW1_9BACT</name>
<protein>
    <submittedName>
        <fullName evidence="1">DUF4421 domain-containing protein</fullName>
    </submittedName>
</protein>
<dbReference type="RefSeq" id="WP_167210739.1">
    <property type="nucleotide sequence ID" value="NZ_CP050063.1"/>
</dbReference>
<accession>A0A6G9APW1</accession>
<gene>
    <name evidence="1" type="ORF">G8759_18835</name>
</gene>
<proteinExistence type="predicted"/>
<keyword evidence="2" id="KW-1185">Reference proteome</keyword>
<dbReference type="EMBL" id="CP050063">
    <property type="protein sequence ID" value="QIP14521.1"/>
    <property type="molecule type" value="Genomic_DNA"/>
</dbReference>
<dbReference type="InterPro" id="IPR025535">
    <property type="entry name" value="DUF4421"/>
</dbReference>
<sequence length="378" mass="42950">MLSCNLLIPKAGIKQRATFCQNWSVWTGLLLISLANPVTVYGQGLRLLGIPLDTLLKTKIPRVNPAYITTYYGRLHLYLISDRQDYALRLRGSDHFILYKPNLAWTLGMGFDYKWAGTELTIKLPFLGYNTAQKGKTKPFGISLNINNRRLWIAGQYQFYRGFYMANPHLLEPDWLANHSMYPYRNDLKSQTLTSHVQYLFNPLQISIPASLLQREGQRQAAGSWVIGSFLTYQRIHADSALVPLALLTDFQNTSSLQGVSSWALGVDGGYMQTVVLGKYYFINMSLRPGLSILVTQTKFTNQSPQTHLGLGWQGLASLTLGYSTDRYYGGIYASAAWLNRAFRNEFLRTDTDYIRLVAGKRLRYRPKGMIKKLPGMQ</sequence>
<evidence type="ECO:0000313" key="1">
    <source>
        <dbReference type="EMBL" id="QIP14521.1"/>
    </source>
</evidence>
<dbReference type="KEGG" id="spib:G8759_18835"/>
<reference evidence="1 2" key="1">
    <citation type="submission" date="2020-03" db="EMBL/GenBank/DDBJ databases">
        <authorList>
            <person name="Kim M.K."/>
        </authorList>
    </citation>
    <scope>NUCLEOTIDE SEQUENCE [LARGE SCALE GENOMIC DNA]</scope>
    <source>
        <strain evidence="1 2">BT328</strain>
    </source>
</reference>
<dbReference type="Proteomes" id="UP000501802">
    <property type="component" value="Chromosome"/>
</dbReference>
<dbReference type="Pfam" id="PF14391">
    <property type="entry name" value="DUF4421"/>
    <property type="match status" value="1"/>
</dbReference>
<organism evidence="1 2">
    <name type="scientific">Spirosoma aureum</name>
    <dbReference type="NCBI Taxonomy" id="2692134"/>
    <lineage>
        <taxon>Bacteria</taxon>
        <taxon>Pseudomonadati</taxon>
        <taxon>Bacteroidota</taxon>
        <taxon>Cytophagia</taxon>
        <taxon>Cytophagales</taxon>
        <taxon>Cytophagaceae</taxon>
        <taxon>Spirosoma</taxon>
    </lineage>
</organism>
<evidence type="ECO:0000313" key="2">
    <source>
        <dbReference type="Proteomes" id="UP000501802"/>
    </source>
</evidence>
<dbReference type="AlphaFoldDB" id="A0A6G9APW1"/>